<protein>
    <submittedName>
        <fullName evidence="2">Uncharacterized protein</fullName>
    </submittedName>
</protein>
<keyword evidence="3" id="KW-1185">Reference proteome</keyword>
<evidence type="ECO:0000313" key="2">
    <source>
        <dbReference type="EMBL" id="OJA09601.1"/>
    </source>
</evidence>
<dbReference type="AlphaFoldDB" id="A0A1J8Q7G4"/>
<accession>A0A1J8Q7G4</accession>
<feature type="region of interest" description="Disordered" evidence="1">
    <location>
        <begin position="1"/>
        <end position="57"/>
    </location>
</feature>
<organism evidence="2 3">
    <name type="scientific">Rhizopogon vesiculosus</name>
    <dbReference type="NCBI Taxonomy" id="180088"/>
    <lineage>
        <taxon>Eukaryota</taxon>
        <taxon>Fungi</taxon>
        <taxon>Dikarya</taxon>
        <taxon>Basidiomycota</taxon>
        <taxon>Agaricomycotina</taxon>
        <taxon>Agaricomycetes</taxon>
        <taxon>Agaricomycetidae</taxon>
        <taxon>Boletales</taxon>
        <taxon>Suillineae</taxon>
        <taxon>Rhizopogonaceae</taxon>
        <taxon>Rhizopogon</taxon>
    </lineage>
</organism>
<dbReference type="OrthoDB" id="5946233at2759"/>
<comment type="caution">
    <text evidence="2">The sequence shown here is derived from an EMBL/GenBank/DDBJ whole genome shotgun (WGS) entry which is preliminary data.</text>
</comment>
<reference evidence="2 3" key="1">
    <citation type="submission" date="2016-03" db="EMBL/GenBank/DDBJ databases">
        <title>Comparative genomics of the ectomycorrhizal sister species Rhizopogon vinicolor and Rhizopogon vesiculosus (Basidiomycota: Boletales) reveals a divergence of the mating type B locus.</title>
        <authorList>
            <person name="Mujic A.B."/>
            <person name="Kuo A."/>
            <person name="Tritt A."/>
            <person name="Lipzen A."/>
            <person name="Chen C."/>
            <person name="Johnson J."/>
            <person name="Sharma A."/>
            <person name="Barry K."/>
            <person name="Grigoriev I.V."/>
            <person name="Spatafora J.W."/>
        </authorList>
    </citation>
    <scope>NUCLEOTIDE SEQUENCE [LARGE SCALE GENOMIC DNA]</scope>
    <source>
        <strain evidence="2 3">AM-OR11-056</strain>
    </source>
</reference>
<dbReference type="Proteomes" id="UP000183567">
    <property type="component" value="Unassembled WGS sequence"/>
</dbReference>
<name>A0A1J8Q7G4_9AGAM</name>
<proteinExistence type="predicted"/>
<evidence type="ECO:0000313" key="3">
    <source>
        <dbReference type="Proteomes" id="UP000183567"/>
    </source>
</evidence>
<gene>
    <name evidence="2" type="ORF">AZE42_12975</name>
</gene>
<dbReference type="EMBL" id="LVVM01005857">
    <property type="protein sequence ID" value="OJA09601.1"/>
    <property type="molecule type" value="Genomic_DNA"/>
</dbReference>
<feature type="non-terminal residue" evidence="2">
    <location>
        <position position="57"/>
    </location>
</feature>
<feature type="compositionally biased region" description="Polar residues" evidence="1">
    <location>
        <begin position="1"/>
        <end position="44"/>
    </location>
</feature>
<evidence type="ECO:0000256" key="1">
    <source>
        <dbReference type="SAM" id="MobiDB-lite"/>
    </source>
</evidence>
<sequence length="57" mass="5756">MPLVTQSDPGTENNGIANATPPSRSGACSHTAAQVQGTASQHQARNLLESASPPLTS</sequence>